<dbReference type="Proteomes" id="UP000050741">
    <property type="component" value="Unassembled WGS sequence"/>
</dbReference>
<feature type="compositionally biased region" description="Basic and acidic residues" evidence="1">
    <location>
        <begin position="112"/>
        <end position="121"/>
    </location>
</feature>
<organism evidence="2 3">
    <name type="scientific">Globodera pallida</name>
    <name type="common">Potato cyst nematode worm</name>
    <name type="synonym">Heterodera pallida</name>
    <dbReference type="NCBI Taxonomy" id="36090"/>
    <lineage>
        <taxon>Eukaryota</taxon>
        <taxon>Metazoa</taxon>
        <taxon>Ecdysozoa</taxon>
        <taxon>Nematoda</taxon>
        <taxon>Chromadorea</taxon>
        <taxon>Rhabditida</taxon>
        <taxon>Tylenchina</taxon>
        <taxon>Tylenchomorpha</taxon>
        <taxon>Tylenchoidea</taxon>
        <taxon>Heteroderidae</taxon>
        <taxon>Heteroderinae</taxon>
        <taxon>Globodera</taxon>
    </lineage>
</organism>
<accession>A0A183C071</accession>
<dbReference type="WBParaSite" id="GPLIN_000626300">
    <property type="protein sequence ID" value="GPLIN_000626300"/>
    <property type="gene ID" value="GPLIN_000626300"/>
</dbReference>
<name>A0A183C071_GLOPA</name>
<evidence type="ECO:0000256" key="1">
    <source>
        <dbReference type="SAM" id="MobiDB-lite"/>
    </source>
</evidence>
<sequence>MSAGNQNAGAHQPADEFSSQQLLPKEMPGLEFVDPDEIPLEVYRWMPARQPAPRPPGMTQWEENSQPAPKPWSKAARGERDSYDEGDDSAFFPPSTSRASQPQEEDVVFVGEFRKEEKNSLDDPEFFKALQQMEEEEKARESRQK</sequence>
<evidence type="ECO:0000313" key="2">
    <source>
        <dbReference type="Proteomes" id="UP000050741"/>
    </source>
</evidence>
<reference evidence="3" key="3">
    <citation type="submission" date="2016-06" db="UniProtKB">
        <authorList>
            <consortium name="WormBaseParasite"/>
        </authorList>
    </citation>
    <scope>IDENTIFICATION</scope>
</reference>
<keyword evidence="2" id="KW-1185">Reference proteome</keyword>
<feature type="region of interest" description="Disordered" evidence="1">
    <location>
        <begin position="1"/>
        <end position="33"/>
    </location>
</feature>
<reference evidence="2" key="1">
    <citation type="submission" date="2013-12" db="EMBL/GenBank/DDBJ databases">
        <authorList>
            <person name="Aslett M."/>
        </authorList>
    </citation>
    <scope>NUCLEOTIDE SEQUENCE [LARGE SCALE GENOMIC DNA]</scope>
    <source>
        <strain evidence="2">Lindley</strain>
    </source>
</reference>
<dbReference type="AlphaFoldDB" id="A0A183C071"/>
<proteinExistence type="predicted"/>
<protein>
    <submittedName>
        <fullName evidence="3">Fip1 domain-containing protein</fullName>
    </submittedName>
</protein>
<evidence type="ECO:0000313" key="3">
    <source>
        <dbReference type="WBParaSite" id="GPLIN_000626300"/>
    </source>
</evidence>
<reference evidence="2" key="2">
    <citation type="submission" date="2014-05" db="EMBL/GenBank/DDBJ databases">
        <title>The genome and life-stage specific transcriptomes of Globodera pallida elucidate key aspects of plant parasitism by a cyst nematode.</title>
        <authorList>
            <person name="Cotton J.A."/>
            <person name="Lilley C.J."/>
            <person name="Jones L.M."/>
            <person name="Kikuchi T."/>
            <person name="Reid A.J."/>
            <person name="Thorpe P."/>
            <person name="Tsai I.J."/>
            <person name="Beasley H."/>
            <person name="Blok V."/>
            <person name="Cock P.J.A."/>
            <person name="Van den Akker S.E."/>
            <person name="Holroyd N."/>
            <person name="Hunt M."/>
            <person name="Mantelin S."/>
            <person name="Naghra H."/>
            <person name="Pain A."/>
            <person name="Palomares-Rius J.E."/>
            <person name="Zarowiecki M."/>
            <person name="Berriman M."/>
            <person name="Jones J.T."/>
            <person name="Urwin P.E."/>
        </authorList>
    </citation>
    <scope>NUCLEOTIDE SEQUENCE [LARGE SCALE GENOMIC DNA]</scope>
    <source>
        <strain evidence="2">Lindley</strain>
    </source>
</reference>
<feature type="region of interest" description="Disordered" evidence="1">
    <location>
        <begin position="48"/>
        <end position="145"/>
    </location>
</feature>